<keyword evidence="5 10" id="KW-0812">Transmembrane</keyword>
<organism evidence="12 13">
    <name type="scientific">Mannheimia granulomatis</name>
    <dbReference type="NCBI Taxonomy" id="85402"/>
    <lineage>
        <taxon>Bacteria</taxon>
        <taxon>Pseudomonadati</taxon>
        <taxon>Pseudomonadota</taxon>
        <taxon>Gammaproteobacteria</taxon>
        <taxon>Pasteurellales</taxon>
        <taxon>Pasteurellaceae</taxon>
        <taxon>Mannheimia</taxon>
    </lineage>
</organism>
<feature type="transmembrane region" description="Helical" evidence="10">
    <location>
        <begin position="153"/>
        <end position="175"/>
    </location>
</feature>
<evidence type="ECO:0000256" key="1">
    <source>
        <dbReference type="ARBA" id="ARBA00004429"/>
    </source>
</evidence>
<comment type="subcellular location">
    <subcellularLocation>
        <location evidence="1">Cell inner membrane</location>
        <topology evidence="1">Multi-pass membrane protein</topology>
    </subcellularLocation>
    <subcellularLocation>
        <location evidence="10">Cell membrane</location>
        <topology evidence="10">Multi-pass membrane protein</topology>
    </subcellularLocation>
</comment>
<keyword evidence="6 10" id="KW-1133">Transmembrane helix</keyword>
<evidence type="ECO:0000256" key="8">
    <source>
        <dbReference type="ARBA" id="ARBA00057275"/>
    </source>
</evidence>
<dbReference type="AlphaFoldDB" id="A0A011MKS6"/>
<dbReference type="EMBL" id="JANJ01000001">
    <property type="protein sequence ID" value="EXI63091.1"/>
    <property type="molecule type" value="Genomic_DNA"/>
</dbReference>
<evidence type="ECO:0000259" key="11">
    <source>
        <dbReference type="PROSITE" id="PS50928"/>
    </source>
</evidence>
<dbReference type="PANTHER" id="PTHR30450:SF1">
    <property type="entry name" value="D-METHIONINE TRANSPORT SYSTEM PERMEASE PROTEIN METI-RELATED"/>
    <property type="match status" value="1"/>
</dbReference>
<dbReference type="STRING" id="1122190.GCA_000621105_00235"/>
<dbReference type="PATRIC" id="fig|1450449.3.peg.239"/>
<dbReference type="GO" id="GO:0005886">
    <property type="term" value="C:plasma membrane"/>
    <property type="evidence" value="ECO:0007669"/>
    <property type="project" value="UniProtKB-SubCell"/>
</dbReference>
<dbReference type="OrthoDB" id="9793490at2"/>
<evidence type="ECO:0000256" key="5">
    <source>
        <dbReference type="ARBA" id="ARBA00022692"/>
    </source>
</evidence>
<protein>
    <recommendedName>
        <fullName evidence="9">Probable D-methionine transport system permease protein MetI</fullName>
    </recommendedName>
</protein>
<evidence type="ECO:0000256" key="9">
    <source>
        <dbReference type="ARBA" id="ARBA00068615"/>
    </source>
</evidence>
<dbReference type="InterPro" id="IPR000515">
    <property type="entry name" value="MetI-like"/>
</dbReference>
<keyword evidence="13" id="KW-1185">Reference proteome</keyword>
<dbReference type="InterPro" id="IPR051322">
    <property type="entry name" value="AA_ABC_Transporter_Permease"/>
</dbReference>
<feature type="transmembrane region" description="Helical" evidence="10">
    <location>
        <begin position="25"/>
        <end position="48"/>
    </location>
</feature>
<dbReference type="Gene3D" id="1.10.3720.10">
    <property type="entry name" value="MetI-like"/>
    <property type="match status" value="1"/>
</dbReference>
<evidence type="ECO:0000256" key="3">
    <source>
        <dbReference type="ARBA" id="ARBA00022448"/>
    </source>
</evidence>
<evidence type="ECO:0000256" key="4">
    <source>
        <dbReference type="ARBA" id="ARBA00022475"/>
    </source>
</evidence>
<feature type="transmembrane region" description="Helical" evidence="10">
    <location>
        <begin position="195"/>
        <end position="215"/>
    </location>
</feature>
<evidence type="ECO:0000256" key="6">
    <source>
        <dbReference type="ARBA" id="ARBA00022989"/>
    </source>
</evidence>
<dbReference type="PANTHER" id="PTHR30450">
    <property type="entry name" value="ABC TRANSPORTER PERMEASE"/>
    <property type="match status" value="1"/>
</dbReference>
<dbReference type="RefSeq" id="WP_027074168.1">
    <property type="nucleotide sequence ID" value="NZ_AVSP01000004.1"/>
</dbReference>
<comment type="caution">
    <text evidence="12">The sequence shown here is derived from an EMBL/GenBank/DDBJ whole genome shotgun (WGS) entry which is preliminary data.</text>
</comment>
<feature type="domain" description="ABC transmembrane type-1" evidence="11">
    <location>
        <begin position="21"/>
        <end position="215"/>
    </location>
</feature>
<evidence type="ECO:0000256" key="10">
    <source>
        <dbReference type="RuleBase" id="RU363032"/>
    </source>
</evidence>
<accession>A0A011MKS6</accession>
<evidence type="ECO:0000256" key="7">
    <source>
        <dbReference type="ARBA" id="ARBA00023136"/>
    </source>
</evidence>
<reference evidence="12 13" key="1">
    <citation type="journal article" date="2014" name="Genome Announc.">
        <title>Genome Sequence of a Presumptive Mannheimia haemolytica Strain with an A1/A6-Cross-Reactive Serotype from a White-Tailed Deer (Odocoileus virginianus).</title>
        <authorList>
            <person name="Lawrence P.K."/>
            <person name="Bey R.F."/>
            <person name="Wiener B."/>
            <person name="Kittichotirat W."/>
            <person name="Bumgarner R.E."/>
        </authorList>
    </citation>
    <scope>NUCLEOTIDE SEQUENCE [LARGE SCALE GENOMIC DNA]</scope>
    <source>
        <strain evidence="12 13">PKL10</strain>
    </source>
</reference>
<sequence length="225" mass="24481">MWADFIKEMTPQMWGLVWESTFETIYMGFVATALAVVIGLPIGFLAFLTGKGEILENRRLHQILDVIINIGRSIPFIILLIILLPFTRLIVGTTLGTTAAIVPLSISAIPFFARLTSNALLEIPSGLTEAAKSMGATNWQVVSKFYLPESLPILINGITLTLVALIGYSAMAGAVGGGGLGNLAISYGEHRNMVYVKWIATIIIVAIVMVSQKIGDYLAKRYDHR</sequence>
<keyword evidence="4" id="KW-1003">Cell membrane</keyword>
<dbReference type="GO" id="GO:0048473">
    <property type="term" value="P:D-methionine transmembrane transport"/>
    <property type="evidence" value="ECO:0007669"/>
    <property type="project" value="TreeGrafter"/>
</dbReference>
<comment type="function">
    <text evidence="8">Part of the binding-protein-dependent transport system for D-methionine. Probably responsible for the translocation of the substrate across the membrane.</text>
</comment>
<dbReference type="NCBIfam" id="NF008049">
    <property type="entry name" value="PRK10782.1"/>
    <property type="match status" value="1"/>
</dbReference>
<evidence type="ECO:0000313" key="13">
    <source>
        <dbReference type="Proteomes" id="UP000054123"/>
    </source>
</evidence>
<dbReference type="CDD" id="cd06261">
    <property type="entry name" value="TM_PBP2"/>
    <property type="match status" value="1"/>
</dbReference>
<feature type="transmembrane region" description="Helical" evidence="10">
    <location>
        <begin position="89"/>
        <end position="113"/>
    </location>
</feature>
<name>A0A011MKS6_9PAST</name>
<gene>
    <name evidence="12" type="ORF">AK33_01420</name>
</gene>
<dbReference type="PROSITE" id="PS50928">
    <property type="entry name" value="ABC_TM1"/>
    <property type="match status" value="1"/>
</dbReference>
<keyword evidence="7 10" id="KW-0472">Membrane</keyword>
<proteinExistence type="inferred from homology"/>
<evidence type="ECO:0000313" key="12">
    <source>
        <dbReference type="EMBL" id="EXI63091.1"/>
    </source>
</evidence>
<keyword evidence="3 10" id="KW-0813">Transport</keyword>
<feature type="transmembrane region" description="Helical" evidence="10">
    <location>
        <begin position="60"/>
        <end position="83"/>
    </location>
</feature>
<dbReference type="SUPFAM" id="SSF161098">
    <property type="entry name" value="MetI-like"/>
    <property type="match status" value="1"/>
</dbReference>
<dbReference type="Proteomes" id="UP000054123">
    <property type="component" value="Unassembled WGS sequence"/>
</dbReference>
<comment type="similarity">
    <text evidence="2">Belongs to the binding-protein-dependent transport system permease family. CysTW subfamily.</text>
</comment>
<dbReference type="Pfam" id="PF00528">
    <property type="entry name" value="BPD_transp_1"/>
    <property type="match status" value="1"/>
</dbReference>
<dbReference type="FunFam" id="1.10.3720.10:FF:000002">
    <property type="entry name" value="D-methionine ABC transporter permease MetI"/>
    <property type="match status" value="1"/>
</dbReference>
<evidence type="ECO:0000256" key="2">
    <source>
        <dbReference type="ARBA" id="ARBA00007069"/>
    </source>
</evidence>
<dbReference type="InterPro" id="IPR035906">
    <property type="entry name" value="MetI-like_sf"/>
</dbReference>